<dbReference type="InterPro" id="IPR018553">
    <property type="entry name" value="E2_Ub-conjug_enz"/>
</dbReference>
<accession>A0A1Y5IFF3</accession>
<reference evidence="4" key="1">
    <citation type="submission" date="2017-04" db="EMBL/GenBank/DDBJ databases">
        <title>Population genomics of picophytoplankton unveils novel chromosome hypervariability.</title>
        <authorList>
            <consortium name="DOE Joint Genome Institute"/>
            <person name="Blanc-Mathieu R."/>
            <person name="Krasovec M."/>
            <person name="Hebrard M."/>
            <person name="Yau S."/>
            <person name="Desgranges E."/>
            <person name="Martin J."/>
            <person name="Schackwitz W."/>
            <person name="Kuo A."/>
            <person name="Salin G."/>
            <person name="Donnadieu C."/>
            <person name="Desdevises Y."/>
            <person name="Sanchez-Ferandin S."/>
            <person name="Moreau H."/>
            <person name="Rivals E."/>
            <person name="Grigoriev I.V."/>
            <person name="Grimsley N."/>
            <person name="Eyre-Walker A."/>
            <person name="Piganeau G."/>
        </authorList>
    </citation>
    <scope>NUCLEOTIDE SEQUENCE [LARGE SCALE GENOMIC DNA]</scope>
    <source>
        <strain evidence="4">RCC 1115</strain>
    </source>
</reference>
<evidence type="ECO:0000259" key="3">
    <source>
        <dbReference type="Pfam" id="PF09418"/>
    </source>
</evidence>
<sequence length="605" mass="67597">MDECASRLRDAEQKLRVSRAQFAEYARARAMECDDISSDGLATAVEACERWRDEGRGEAAADVARGLAKTAAALDAAKREAEGTAEAIERELARSNANGGEERIVRGDSAMETDDGAEEETGARASAATEEKDGVAPGASDFTERAKYIPMRLTPEERKKLRLLEAALHVSEYTDVVDVFSYRSKTQRITRQLKEICAIMCGLVVASDYRAGQKLIVDKEFKDNEAFFQDVFEIGRRHKVMNPEKMRSEYGKLIFLLQDSQSEEVQELLGFKLVKPLQTVFAFLQSRGGEAMLGDSLIEAATAEIMHEGLPRHEVQRMIKRKERAREVVASKYSSSTLDKEDILQCLYSIADNNAYLRFNRDPVDKMLGLLNKYFDPSAAEKAYSLGITMGMGGARLSHNHQRQFTYCAQSMMLWREVLNDMFRLWYLAESDLLCERNYYSLTNTGQGLNRVQSCPRVGKAMHGVLAKCQRALGGWVGSSVVHLGDHNVPNALVFIDKYSQVSRILNPIVLVIDELPNLAKDSGLKAYIESTFGGIEECQKAILCDFFKHAFDGSGSDNFFDAGSCIDGRLTSSWNWCSKIEKKTYYPIFKLAGFSGFDGGDFRS</sequence>
<evidence type="ECO:0000256" key="1">
    <source>
        <dbReference type="SAM" id="Coils"/>
    </source>
</evidence>
<keyword evidence="1" id="KW-0175">Coiled coil</keyword>
<evidence type="ECO:0000256" key="2">
    <source>
        <dbReference type="SAM" id="MobiDB-lite"/>
    </source>
</evidence>
<feature type="domain" description="Non-canonical E2 ubiquitin-conjugating enzyme C-terminal" evidence="3">
    <location>
        <begin position="145"/>
        <end position="600"/>
    </location>
</feature>
<dbReference type="AlphaFoldDB" id="A0A1Y5IFF3"/>
<dbReference type="PANTHER" id="PTHR31560:SF0">
    <property type="entry name" value="UPF0652 PROTEIN C22H10.08"/>
    <property type="match status" value="1"/>
</dbReference>
<protein>
    <recommendedName>
        <fullName evidence="3">Non-canonical E2 ubiquitin-conjugating enzyme C-terminal domain-containing protein</fullName>
    </recommendedName>
</protein>
<dbReference type="PANTHER" id="PTHR31560">
    <property type="entry name" value="UPF0652 PROTEIN C16A11.03C-RELATED"/>
    <property type="match status" value="1"/>
</dbReference>
<name>A0A1Y5IFF3_OSTTA</name>
<feature type="compositionally biased region" description="Acidic residues" evidence="2">
    <location>
        <begin position="111"/>
        <end position="120"/>
    </location>
</feature>
<proteinExistence type="predicted"/>
<feature type="coiled-coil region" evidence="1">
    <location>
        <begin position="1"/>
        <end position="28"/>
    </location>
</feature>
<gene>
    <name evidence="4" type="ORF">BE221DRAFT_189557</name>
</gene>
<dbReference type="InterPro" id="IPR057668">
    <property type="entry name" value="E2_Ub-conjug_enz_C"/>
</dbReference>
<evidence type="ECO:0000313" key="4">
    <source>
        <dbReference type="EMBL" id="OUS48300.1"/>
    </source>
</evidence>
<dbReference type="Pfam" id="PF09418">
    <property type="entry name" value="DUF2009"/>
    <property type="match status" value="1"/>
</dbReference>
<organism evidence="4">
    <name type="scientific">Ostreococcus tauri</name>
    <name type="common">Marine green alga</name>
    <dbReference type="NCBI Taxonomy" id="70448"/>
    <lineage>
        <taxon>Eukaryota</taxon>
        <taxon>Viridiplantae</taxon>
        <taxon>Chlorophyta</taxon>
        <taxon>Mamiellophyceae</taxon>
        <taxon>Mamiellales</taxon>
        <taxon>Bathycoccaceae</taxon>
        <taxon>Ostreococcus</taxon>
    </lineage>
</organism>
<dbReference type="EMBL" id="KZ155774">
    <property type="protein sequence ID" value="OUS48300.1"/>
    <property type="molecule type" value="Genomic_DNA"/>
</dbReference>
<dbReference type="Proteomes" id="UP000195557">
    <property type="component" value="Unassembled WGS sequence"/>
</dbReference>
<dbReference type="eggNOG" id="ENOG502QRJJ">
    <property type="taxonomic scope" value="Eukaryota"/>
</dbReference>
<feature type="region of interest" description="Disordered" evidence="2">
    <location>
        <begin position="93"/>
        <end position="141"/>
    </location>
</feature>